<accession>A0A1D1ZVY8</accession>
<dbReference type="GO" id="GO:0042549">
    <property type="term" value="P:photosystem II stabilization"/>
    <property type="evidence" value="ECO:0007669"/>
    <property type="project" value="TreeGrafter"/>
</dbReference>
<evidence type="ECO:0000256" key="3">
    <source>
        <dbReference type="ARBA" id="ARBA00022528"/>
    </source>
</evidence>
<evidence type="ECO:0000256" key="5">
    <source>
        <dbReference type="ARBA" id="ARBA00022640"/>
    </source>
</evidence>
<feature type="transmembrane region" description="Helical" evidence="10">
    <location>
        <begin position="66"/>
        <end position="90"/>
    </location>
</feature>
<proteinExistence type="inferred from homology"/>
<keyword evidence="10" id="KW-0812">Transmembrane</keyword>
<sequence length="145" mass="15202">NAPTRCHVPVRRIDSTEIHECAMQTVCVSPSVGLRPVRSSGVLAPVARGRSMMVCRAQAQPAQKRVALGGLVGAAVALPSLLATHPALALVDERLNGDGTGQILGINDASLFWVLAIVFGLVWAAYYNSQRDLGGDKGDDSGLTL</sequence>
<dbReference type="GO" id="GO:0009523">
    <property type="term" value="C:photosystem II"/>
    <property type="evidence" value="ECO:0007669"/>
    <property type="project" value="UniProtKB-KW"/>
</dbReference>
<organism evidence="11">
    <name type="scientific">Auxenochlorella protothecoides</name>
    <name type="common">Green microalga</name>
    <name type="synonym">Chlorella protothecoides</name>
    <dbReference type="NCBI Taxonomy" id="3075"/>
    <lineage>
        <taxon>Eukaryota</taxon>
        <taxon>Viridiplantae</taxon>
        <taxon>Chlorophyta</taxon>
        <taxon>core chlorophytes</taxon>
        <taxon>Trebouxiophyceae</taxon>
        <taxon>Chlorellales</taxon>
        <taxon>Chlorellaceae</taxon>
        <taxon>Auxenochlorella</taxon>
    </lineage>
</organism>
<evidence type="ECO:0000256" key="8">
    <source>
        <dbReference type="ARBA" id="ARBA00023276"/>
    </source>
</evidence>
<evidence type="ECO:0000256" key="9">
    <source>
        <dbReference type="ARBA" id="ARBA00031756"/>
    </source>
</evidence>
<keyword evidence="10" id="KW-1133">Transmembrane helix</keyword>
<dbReference type="GO" id="GO:0015979">
    <property type="term" value="P:photosynthesis"/>
    <property type="evidence" value="ECO:0007669"/>
    <property type="project" value="UniProtKB-KW"/>
</dbReference>
<keyword evidence="4" id="KW-0602">Photosynthesis</keyword>
<name>A0A1D1ZVY8_AUXPR</name>
<evidence type="ECO:0000256" key="7">
    <source>
        <dbReference type="ARBA" id="ARBA00023136"/>
    </source>
</evidence>
<comment type="similarity">
    <text evidence="2">Belongs to the psbW family.</text>
</comment>
<dbReference type="InterPro" id="IPR009806">
    <property type="entry name" value="PSII_PsbW_class2"/>
</dbReference>
<keyword evidence="6" id="KW-0793">Thylakoid</keyword>
<dbReference type="PANTHER" id="PTHR34552:SF1">
    <property type="entry name" value="PHOTOSYSTEM II REACTION CENTER W PROTEIN, CHLOROPLASTIC"/>
    <property type="match status" value="1"/>
</dbReference>
<feature type="transmembrane region" description="Helical" evidence="10">
    <location>
        <begin position="110"/>
        <end position="127"/>
    </location>
</feature>
<evidence type="ECO:0000256" key="4">
    <source>
        <dbReference type="ARBA" id="ARBA00022531"/>
    </source>
</evidence>
<keyword evidence="3" id="KW-0150">Chloroplast</keyword>
<dbReference type="EMBL" id="GDKF01007707">
    <property type="protein sequence ID" value="JAT70915.1"/>
    <property type="molecule type" value="Transcribed_RNA"/>
</dbReference>
<gene>
    <name evidence="11" type="ORF">g.6472</name>
</gene>
<evidence type="ECO:0000313" key="11">
    <source>
        <dbReference type="EMBL" id="JAT70915.1"/>
    </source>
</evidence>
<evidence type="ECO:0000256" key="2">
    <source>
        <dbReference type="ARBA" id="ARBA00010395"/>
    </source>
</evidence>
<dbReference type="Pfam" id="PF07123">
    <property type="entry name" value="PsbW"/>
    <property type="match status" value="1"/>
</dbReference>
<evidence type="ECO:0000256" key="1">
    <source>
        <dbReference type="ARBA" id="ARBA00004581"/>
    </source>
</evidence>
<keyword evidence="5" id="KW-0934">Plastid</keyword>
<dbReference type="AlphaFoldDB" id="A0A1D1ZVY8"/>
<reference evidence="11" key="1">
    <citation type="submission" date="2015-08" db="EMBL/GenBank/DDBJ databases">
        <authorList>
            <person name="Babu N.S."/>
            <person name="Beckwith C.J."/>
            <person name="Beseler K.G."/>
            <person name="Brison A."/>
            <person name="Carone J.V."/>
            <person name="Caskin T.P."/>
            <person name="Diamond M."/>
            <person name="Durham M.E."/>
            <person name="Foxe J.M."/>
            <person name="Go M."/>
            <person name="Henderson B.A."/>
            <person name="Jones I.B."/>
            <person name="McGettigan J.A."/>
            <person name="Micheletti S.J."/>
            <person name="Nasrallah M.E."/>
            <person name="Ortiz D."/>
            <person name="Piller C.R."/>
            <person name="Privatt S.R."/>
            <person name="Schneider S.L."/>
            <person name="Sharp S."/>
            <person name="Smith T.C."/>
            <person name="Stanton J.D."/>
            <person name="Ullery H.E."/>
            <person name="Wilson R.J."/>
            <person name="Serrano M.G."/>
            <person name="Buck G."/>
            <person name="Lee V."/>
            <person name="Wang Y."/>
            <person name="Carvalho R."/>
            <person name="Voegtly L."/>
            <person name="Shi R."/>
            <person name="Duckworth R."/>
            <person name="Johnson A."/>
            <person name="Loviza R."/>
            <person name="Walstead R."/>
            <person name="Shah Z."/>
            <person name="Kiflezghi M."/>
            <person name="Wade K."/>
            <person name="Ball S.L."/>
            <person name="Bradley K.W."/>
            <person name="Asai D.J."/>
            <person name="Bowman C.A."/>
            <person name="Russell D.A."/>
            <person name="Pope W.H."/>
            <person name="Jacobs-Sera D."/>
            <person name="Hendrix R.W."/>
            <person name="Hatfull G.F."/>
        </authorList>
    </citation>
    <scope>NUCLEOTIDE SEQUENCE</scope>
</reference>
<protein>
    <recommendedName>
        <fullName evidence="9">PSII 6.1 kDa protein</fullName>
    </recommendedName>
</protein>
<keyword evidence="8" id="KW-0604">Photosystem II</keyword>
<evidence type="ECO:0000256" key="10">
    <source>
        <dbReference type="SAM" id="Phobius"/>
    </source>
</evidence>
<keyword evidence="7 10" id="KW-0472">Membrane</keyword>
<feature type="non-terminal residue" evidence="11">
    <location>
        <position position="1"/>
    </location>
</feature>
<comment type="subcellular location">
    <subcellularLocation>
        <location evidence="1">Plastid</location>
        <location evidence="1">Chloroplast thylakoid membrane</location>
        <topology evidence="1">Single-pass membrane protein</topology>
    </subcellularLocation>
</comment>
<dbReference type="PANTHER" id="PTHR34552">
    <property type="entry name" value="PHOTOSYSTEM II REACTION CENTER W PROTEIN, CHLOROPLASTIC"/>
    <property type="match status" value="1"/>
</dbReference>
<evidence type="ECO:0000256" key="6">
    <source>
        <dbReference type="ARBA" id="ARBA00023078"/>
    </source>
</evidence>
<dbReference type="GO" id="GO:0009535">
    <property type="term" value="C:chloroplast thylakoid membrane"/>
    <property type="evidence" value="ECO:0007669"/>
    <property type="project" value="UniProtKB-SubCell"/>
</dbReference>